<dbReference type="EMBL" id="QKKF02033837">
    <property type="protein sequence ID" value="RZF33459.1"/>
    <property type="molecule type" value="Genomic_DNA"/>
</dbReference>
<organism evidence="1 2">
    <name type="scientific">Laodelphax striatellus</name>
    <name type="common">Small brown planthopper</name>
    <name type="synonym">Delphax striatella</name>
    <dbReference type="NCBI Taxonomy" id="195883"/>
    <lineage>
        <taxon>Eukaryota</taxon>
        <taxon>Metazoa</taxon>
        <taxon>Ecdysozoa</taxon>
        <taxon>Arthropoda</taxon>
        <taxon>Hexapoda</taxon>
        <taxon>Insecta</taxon>
        <taxon>Pterygota</taxon>
        <taxon>Neoptera</taxon>
        <taxon>Paraneoptera</taxon>
        <taxon>Hemiptera</taxon>
        <taxon>Auchenorrhyncha</taxon>
        <taxon>Fulgoroidea</taxon>
        <taxon>Delphacidae</taxon>
        <taxon>Criomorphinae</taxon>
        <taxon>Laodelphax</taxon>
    </lineage>
</organism>
<evidence type="ECO:0000313" key="1">
    <source>
        <dbReference type="EMBL" id="RZF33459.1"/>
    </source>
</evidence>
<reference evidence="1 2" key="1">
    <citation type="journal article" date="2017" name="Gigascience">
        <title>Genome sequence of the small brown planthopper, Laodelphax striatellus.</title>
        <authorList>
            <person name="Zhu J."/>
            <person name="Jiang F."/>
            <person name="Wang X."/>
            <person name="Yang P."/>
            <person name="Bao Y."/>
            <person name="Zhao W."/>
            <person name="Wang W."/>
            <person name="Lu H."/>
            <person name="Wang Q."/>
            <person name="Cui N."/>
            <person name="Li J."/>
            <person name="Chen X."/>
            <person name="Luo L."/>
            <person name="Yu J."/>
            <person name="Kang L."/>
            <person name="Cui F."/>
        </authorList>
    </citation>
    <scope>NUCLEOTIDE SEQUENCE [LARGE SCALE GENOMIC DNA]</scope>
    <source>
        <strain evidence="1">Lst14</strain>
    </source>
</reference>
<dbReference type="AlphaFoldDB" id="A0A482WIU8"/>
<accession>A0A482WIU8</accession>
<evidence type="ECO:0000313" key="2">
    <source>
        <dbReference type="Proteomes" id="UP000291343"/>
    </source>
</evidence>
<gene>
    <name evidence="1" type="ORF">LSTR_LSTR010115</name>
</gene>
<dbReference type="Proteomes" id="UP000291343">
    <property type="component" value="Unassembled WGS sequence"/>
</dbReference>
<name>A0A482WIU8_LAOST</name>
<dbReference type="InParanoid" id="A0A482WIU8"/>
<comment type="caution">
    <text evidence="1">The sequence shown here is derived from an EMBL/GenBank/DDBJ whole genome shotgun (WGS) entry which is preliminary data.</text>
</comment>
<keyword evidence="2" id="KW-1185">Reference proteome</keyword>
<protein>
    <submittedName>
        <fullName evidence="1">Uncharacterized protein</fullName>
    </submittedName>
</protein>
<sequence length="181" mass="19591">MNCEGWNGNNIPGATQFREQTVFFVMTERVIRVAYEWDVMADRQPDLIYYWSHTEAVNAVPPTPGKLQPVSWPPPLSPTASLQDVVLQYNGSGSIGGGGSVKGSTDHRPQAVGQVTQAGRYHRRHDIRGAAVEAAQNYSSSAVVVRGMSGGGATEENMVDDVIGVEKEMCDNKGHGDDGTW</sequence>
<proteinExistence type="predicted"/>